<organism evidence="9 10">
    <name type="scientific">Catalinimonas alkaloidigena</name>
    <dbReference type="NCBI Taxonomy" id="1075417"/>
    <lineage>
        <taxon>Bacteria</taxon>
        <taxon>Pseudomonadati</taxon>
        <taxon>Bacteroidota</taxon>
        <taxon>Cytophagia</taxon>
        <taxon>Cytophagales</taxon>
        <taxon>Catalimonadaceae</taxon>
        <taxon>Catalinimonas</taxon>
    </lineage>
</organism>
<comment type="subcellular location">
    <subcellularLocation>
        <location evidence="7">Membrane</location>
        <topology evidence="7">Single-pass type II membrane protein</topology>
    </subcellularLocation>
</comment>
<dbReference type="SUPFAM" id="SSF51306">
    <property type="entry name" value="LexA/Signal peptidase"/>
    <property type="match status" value="1"/>
</dbReference>
<dbReference type="GO" id="GO:0016020">
    <property type="term" value="C:membrane"/>
    <property type="evidence" value="ECO:0007669"/>
    <property type="project" value="UniProtKB-SubCell"/>
</dbReference>
<evidence type="ECO:0000313" key="10">
    <source>
        <dbReference type="Proteomes" id="UP000198510"/>
    </source>
</evidence>
<dbReference type="EC" id="3.4.21.89" evidence="3 7"/>
<protein>
    <recommendedName>
        <fullName evidence="4 7">Signal peptidase I</fullName>
        <ecNumber evidence="3 7">3.4.21.89</ecNumber>
    </recommendedName>
</protein>
<dbReference type="InterPro" id="IPR000223">
    <property type="entry name" value="Pept_S26A_signal_pept_1"/>
</dbReference>
<keyword evidence="10" id="KW-1185">Reference proteome</keyword>
<evidence type="ECO:0000256" key="6">
    <source>
        <dbReference type="PIRSR" id="PIRSR600223-1"/>
    </source>
</evidence>
<feature type="domain" description="Peptidase S26" evidence="8">
    <location>
        <begin position="307"/>
        <end position="344"/>
    </location>
</feature>
<evidence type="ECO:0000256" key="2">
    <source>
        <dbReference type="ARBA" id="ARBA00009370"/>
    </source>
</evidence>
<evidence type="ECO:0000259" key="8">
    <source>
        <dbReference type="Pfam" id="PF10502"/>
    </source>
</evidence>
<dbReference type="NCBIfam" id="TIGR02227">
    <property type="entry name" value="sigpep_I_bact"/>
    <property type="match status" value="2"/>
</dbReference>
<evidence type="ECO:0000256" key="3">
    <source>
        <dbReference type="ARBA" id="ARBA00013208"/>
    </source>
</evidence>
<gene>
    <name evidence="9" type="ORF">SAMN05421823_11343</name>
</gene>
<name>A0A1G9SZS2_9BACT</name>
<dbReference type="STRING" id="1075417.SAMN05421823_11343"/>
<dbReference type="PANTHER" id="PTHR43390:SF1">
    <property type="entry name" value="CHLOROPLAST PROCESSING PEPTIDASE"/>
    <property type="match status" value="1"/>
</dbReference>
<dbReference type="Pfam" id="PF10502">
    <property type="entry name" value="Peptidase_S26"/>
    <property type="match status" value="2"/>
</dbReference>
<accession>A0A1G9SZS2</accession>
<evidence type="ECO:0000256" key="1">
    <source>
        <dbReference type="ARBA" id="ARBA00000677"/>
    </source>
</evidence>
<feature type="active site" evidence="6">
    <location>
        <position position="137"/>
    </location>
</feature>
<dbReference type="PANTHER" id="PTHR43390">
    <property type="entry name" value="SIGNAL PEPTIDASE I"/>
    <property type="match status" value="1"/>
</dbReference>
<comment type="similarity">
    <text evidence="2 7">Belongs to the peptidase S26 family.</text>
</comment>
<dbReference type="InterPro" id="IPR036286">
    <property type="entry name" value="LexA/Signal_pep-like_sf"/>
</dbReference>
<dbReference type="CDD" id="cd06530">
    <property type="entry name" value="S26_SPase_I"/>
    <property type="match status" value="2"/>
</dbReference>
<dbReference type="InterPro" id="IPR019533">
    <property type="entry name" value="Peptidase_S26"/>
</dbReference>
<dbReference type="Proteomes" id="UP000198510">
    <property type="component" value="Unassembled WGS sequence"/>
</dbReference>
<dbReference type="AlphaFoldDB" id="A0A1G9SZS2"/>
<dbReference type="RefSeq" id="WP_245706170.1">
    <property type="nucleotide sequence ID" value="NZ_FNFO01000013.1"/>
</dbReference>
<comment type="catalytic activity">
    <reaction evidence="1 7">
        <text>Cleavage of hydrophobic, N-terminal signal or leader sequences from secreted and periplasmic proteins.</text>
        <dbReference type="EC" id="3.4.21.89"/>
    </reaction>
</comment>
<feature type="domain" description="Peptidase S26" evidence="8">
    <location>
        <begin position="26"/>
        <end position="192"/>
    </location>
</feature>
<reference evidence="9 10" key="1">
    <citation type="submission" date="2016-10" db="EMBL/GenBank/DDBJ databases">
        <authorList>
            <person name="de Groot N.N."/>
        </authorList>
    </citation>
    <scope>NUCLEOTIDE SEQUENCE [LARGE SCALE GENOMIC DNA]</scope>
    <source>
        <strain evidence="9 10">DSM 25186</strain>
    </source>
</reference>
<feature type="active site" evidence="6">
    <location>
        <position position="50"/>
    </location>
</feature>
<dbReference type="GO" id="GO:0006465">
    <property type="term" value="P:signal peptide processing"/>
    <property type="evidence" value="ECO:0007669"/>
    <property type="project" value="InterPro"/>
</dbReference>
<dbReference type="GO" id="GO:0004252">
    <property type="term" value="F:serine-type endopeptidase activity"/>
    <property type="evidence" value="ECO:0007669"/>
    <property type="project" value="InterPro"/>
</dbReference>
<keyword evidence="7" id="KW-0645">Protease</keyword>
<dbReference type="Gene3D" id="2.10.109.10">
    <property type="entry name" value="Umud Fragment, subunit A"/>
    <property type="match status" value="2"/>
</dbReference>
<evidence type="ECO:0000313" key="9">
    <source>
        <dbReference type="EMBL" id="SDM40888.1"/>
    </source>
</evidence>
<sequence>MSMPLLERKPKNRQPKGGFRKGAYDLLFAVAMAVLLRWLFLEPYNIPTPSMEKTLLVGDYLFVSKIHYGARTPQTPLQIPLTFQTIWGTDIPAYSTLIQLPQYRLPGISEIKRNDVVVFNYPAELERPVDMRTYYIKRCIGMPGDNLEIKQGTVYLNGEPGQEPPEAEFTYRLNTTQQLNERFWARFDIVPEDWQQPVKNEYIIKTTPAHAKAMEGLESITSVTREFYTDRVPNNILVWGQDTPGQWSIDAFGPLRIPAEGMQIDITPETVGKYGYTIQHYEGLDDVRIDGNQLLIDGQPVTSYTFQQNYYFMMGDNRHNSADSRFWGFVPEDHVMGKALFVWWSVDKYQSYGNPKDKIRWNRIFSGIH</sequence>
<dbReference type="GO" id="GO:0009003">
    <property type="term" value="F:signal peptidase activity"/>
    <property type="evidence" value="ECO:0007669"/>
    <property type="project" value="UniProtKB-EC"/>
</dbReference>
<dbReference type="EMBL" id="FNFO01000013">
    <property type="protein sequence ID" value="SDM40888.1"/>
    <property type="molecule type" value="Genomic_DNA"/>
</dbReference>
<dbReference type="InterPro" id="IPR019758">
    <property type="entry name" value="Pept_S26A_signal_pept_1_CS"/>
</dbReference>
<dbReference type="PROSITE" id="PS00761">
    <property type="entry name" value="SPASE_I_3"/>
    <property type="match status" value="1"/>
</dbReference>
<keyword evidence="5 7" id="KW-0378">Hydrolase</keyword>
<evidence type="ECO:0000256" key="5">
    <source>
        <dbReference type="ARBA" id="ARBA00022801"/>
    </source>
</evidence>
<evidence type="ECO:0000256" key="7">
    <source>
        <dbReference type="RuleBase" id="RU362042"/>
    </source>
</evidence>
<evidence type="ECO:0000256" key="4">
    <source>
        <dbReference type="ARBA" id="ARBA00019232"/>
    </source>
</evidence>
<proteinExistence type="inferred from homology"/>
<dbReference type="PRINTS" id="PR00727">
    <property type="entry name" value="LEADERPTASE"/>
</dbReference>